<dbReference type="GO" id="GO:0016639">
    <property type="term" value="F:oxidoreductase activity, acting on the CH-NH2 group of donors, NAD or NADP as acceptor"/>
    <property type="evidence" value="ECO:0007669"/>
    <property type="project" value="InterPro"/>
</dbReference>
<dbReference type="Pfam" id="PF14691">
    <property type="entry name" value="Fer4_20"/>
    <property type="match status" value="1"/>
</dbReference>
<dbReference type="InParanoid" id="F0Y2S2"/>
<comment type="pathway">
    <text evidence="4">Amino-acid biosynthesis.</text>
</comment>
<dbReference type="InterPro" id="IPR023753">
    <property type="entry name" value="FAD/NAD-binding_dom"/>
</dbReference>
<dbReference type="NCBIfam" id="TIGR01317">
    <property type="entry name" value="GOGAT_sm_gam"/>
    <property type="match status" value="1"/>
</dbReference>
<evidence type="ECO:0000313" key="8">
    <source>
        <dbReference type="EMBL" id="EGB11019.1"/>
    </source>
</evidence>
<dbReference type="InterPro" id="IPR006005">
    <property type="entry name" value="Glut_synth_ssu1"/>
</dbReference>
<dbReference type="OMA" id="NRRIEQM"/>
<organism evidence="9">
    <name type="scientific">Aureococcus anophagefferens</name>
    <name type="common">Harmful bloom alga</name>
    <dbReference type="NCBI Taxonomy" id="44056"/>
    <lineage>
        <taxon>Eukaryota</taxon>
        <taxon>Sar</taxon>
        <taxon>Stramenopiles</taxon>
        <taxon>Ochrophyta</taxon>
        <taxon>Pelagophyceae</taxon>
        <taxon>Pelagomonadales</taxon>
        <taxon>Pelagomonadaceae</taxon>
        <taxon>Aureococcus</taxon>
    </lineage>
</organism>
<dbReference type="GO" id="GO:0006537">
    <property type="term" value="P:glutamate biosynthetic process"/>
    <property type="evidence" value="ECO:0007669"/>
    <property type="project" value="UniProtKB-KW"/>
</dbReference>
<dbReference type="InterPro" id="IPR051394">
    <property type="entry name" value="Glutamate_Synthase"/>
</dbReference>
<dbReference type="EMBL" id="GL833123">
    <property type="protein sequence ID" value="EGB11019.1"/>
    <property type="molecule type" value="Genomic_DNA"/>
</dbReference>
<dbReference type="FunFam" id="3.40.50.720:FF:000113">
    <property type="entry name" value="Glutamate synthase [NADH], amyloplastic"/>
    <property type="match status" value="1"/>
</dbReference>
<dbReference type="Gene3D" id="1.10.1060.10">
    <property type="entry name" value="Alpha-helical ferredoxin"/>
    <property type="match status" value="1"/>
</dbReference>
<protein>
    <submittedName>
        <fullName evidence="8">Uncharacterized protein GLT2</fullName>
    </submittedName>
</protein>
<dbReference type="SUPFAM" id="SSF46548">
    <property type="entry name" value="alpha-helical ferredoxin"/>
    <property type="match status" value="1"/>
</dbReference>
<dbReference type="PANTHER" id="PTHR43100">
    <property type="entry name" value="GLUTAMATE SYNTHASE [NADPH] SMALL CHAIN"/>
    <property type="match status" value="1"/>
</dbReference>
<reference evidence="8 9" key="1">
    <citation type="journal article" date="2011" name="Proc. Natl. Acad. Sci. U.S.A.">
        <title>Niche of harmful alga Aureococcus anophagefferens revealed through ecogenomics.</title>
        <authorList>
            <person name="Gobler C.J."/>
            <person name="Berry D.L."/>
            <person name="Dyhrman S.T."/>
            <person name="Wilhelm S.W."/>
            <person name="Salamov A."/>
            <person name="Lobanov A.V."/>
            <person name="Zhang Y."/>
            <person name="Collier J.L."/>
            <person name="Wurch L.L."/>
            <person name="Kustka A.B."/>
            <person name="Dill B.D."/>
            <person name="Shah M."/>
            <person name="VerBerkmoes N.C."/>
            <person name="Kuo A."/>
            <person name="Terry A."/>
            <person name="Pangilinan J."/>
            <person name="Lindquist E.A."/>
            <person name="Lucas S."/>
            <person name="Paulsen I.T."/>
            <person name="Hattenrath-Lehmann T.K."/>
            <person name="Talmage S.C."/>
            <person name="Walker E.A."/>
            <person name="Koch F."/>
            <person name="Burson A.M."/>
            <person name="Marcoval M.A."/>
            <person name="Tang Y.Z."/>
            <person name="Lecleir G.R."/>
            <person name="Coyne K.J."/>
            <person name="Berg G.M."/>
            <person name="Bertrand E.M."/>
            <person name="Saito M.A."/>
            <person name="Gladyshev V.N."/>
            <person name="Grigoriev I.V."/>
        </authorList>
    </citation>
    <scope>NUCLEOTIDE SEQUENCE [LARGE SCALE GENOMIC DNA]</scope>
    <source>
        <strain evidence="9">CCMP 1984</strain>
    </source>
</reference>
<name>F0Y2S2_AURAN</name>
<feature type="domain" description="FAD/NAD(P)-binding" evidence="6">
    <location>
        <begin position="207"/>
        <end position="377"/>
    </location>
</feature>
<sequence length="554" mass="60624">MTVLASSRSALRHAFARAGAPVARGSGALSTSSHEIFRGDDDHDNLPKVKRRDGSVDVIDNKRAFVDYERNPEPYREPLERVLDWGEINAQDGHDEVERTVQAARCMDCGTPFCQTHTGCPVNNLIPEFNSLVYQDQWRQALDRLHQTNNFPEFTGRVCPAPCEGACVAGLVDSPVTIKNMEYSIVERGFAEGWIVPRVPEVRTGFSVAVVGSGPAGLAAADVLNQAGHKVTVYEREDRPGGLLMYGIPNMKLDKDSVARRIDLLSEEGIEFVCNAEIGVNVDVDVLRANNDAVVLATGATVPRDLPVPGREGKGIHFAMEFLTANQKRLLMTKEGTLESTWDRDTFVTAEGLDVVVIGGGDTGTDCIGTSMRHRCKSVLNFELMAMPPDARSPDNPWPEWPKVFGVDYGHAEVAAVFGKDPREYGVITTEFVLDDDERVKAVRTSDAKLGPGGVELIPGSEREWPADLVILAMGFVSPELTVPRQLGLDTDQRDNIRAEYGDYRSSLEGVFAAGDCRRGQSLVVWAINEGRGAALKCDEYLMTRSNAQVLSSM</sequence>
<dbReference type="InterPro" id="IPR009051">
    <property type="entry name" value="Helical_ferredxn"/>
</dbReference>
<dbReference type="GeneID" id="20222230"/>
<evidence type="ECO:0000313" key="9">
    <source>
        <dbReference type="Proteomes" id="UP000002729"/>
    </source>
</evidence>
<gene>
    <name evidence="8" type="primary">GLT2</name>
    <name evidence="8" type="ORF">AURANDRAFT_52709</name>
</gene>
<feature type="domain" description="Dihydroprymidine dehydrogenase" evidence="7">
    <location>
        <begin position="93"/>
        <end position="191"/>
    </location>
</feature>
<dbReference type="AlphaFoldDB" id="F0Y2S2"/>
<dbReference type="SUPFAM" id="SSF51971">
    <property type="entry name" value="Nucleotide-binding domain"/>
    <property type="match status" value="1"/>
</dbReference>
<feature type="region of interest" description="Disordered" evidence="5">
    <location>
        <begin position="22"/>
        <end position="50"/>
    </location>
</feature>
<dbReference type="OrthoDB" id="4327079at2759"/>
<proteinExistence type="predicted"/>
<dbReference type="InterPro" id="IPR028261">
    <property type="entry name" value="DPD_II"/>
</dbReference>
<evidence type="ECO:0000256" key="1">
    <source>
        <dbReference type="ARBA" id="ARBA00022605"/>
    </source>
</evidence>
<keyword evidence="3" id="KW-0314">Glutamate biosynthesis</keyword>
<dbReference type="GO" id="GO:0051536">
    <property type="term" value="F:iron-sulfur cluster binding"/>
    <property type="evidence" value="ECO:0007669"/>
    <property type="project" value="InterPro"/>
</dbReference>
<dbReference type="Pfam" id="PF07992">
    <property type="entry name" value="Pyr_redox_2"/>
    <property type="match status" value="2"/>
</dbReference>
<dbReference type="PANTHER" id="PTHR43100:SF1">
    <property type="entry name" value="GLUTAMATE SYNTHASE [NADPH] SMALL CHAIN"/>
    <property type="match status" value="1"/>
</dbReference>
<feature type="domain" description="FAD/NAD(P)-binding" evidence="6">
    <location>
        <begin position="440"/>
        <end position="531"/>
    </location>
</feature>
<evidence type="ECO:0000259" key="7">
    <source>
        <dbReference type="Pfam" id="PF14691"/>
    </source>
</evidence>
<evidence type="ECO:0000259" key="6">
    <source>
        <dbReference type="Pfam" id="PF07992"/>
    </source>
</evidence>
<keyword evidence="2" id="KW-0560">Oxidoreductase</keyword>
<feature type="compositionally biased region" description="Basic and acidic residues" evidence="5">
    <location>
        <begin position="35"/>
        <end position="50"/>
    </location>
</feature>
<dbReference type="RefSeq" id="XP_009034578.1">
    <property type="nucleotide sequence ID" value="XM_009036330.1"/>
</dbReference>
<dbReference type="KEGG" id="aaf:AURANDRAFT_52709"/>
<dbReference type="Proteomes" id="UP000002729">
    <property type="component" value="Unassembled WGS sequence"/>
</dbReference>
<evidence type="ECO:0000256" key="4">
    <source>
        <dbReference type="ARBA" id="ARBA00029440"/>
    </source>
</evidence>
<dbReference type="Gene3D" id="3.40.50.720">
    <property type="entry name" value="NAD(P)-binding Rossmann-like Domain"/>
    <property type="match status" value="1"/>
</dbReference>
<dbReference type="Gene3D" id="3.50.50.60">
    <property type="entry name" value="FAD/NAD(P)-binding domain"/>
    <property type="match status" value="2"/>
</dbReference>
<keyword evidence="1" id="KW-0028">Amino-acid biosynthesis</keyword>
<dbReference type="InterPro" id="IPR036188">
    <property type="entry name" value="FAD/NAD-bd_sf"/>
</dbReference>
<evidence type="ECO:0000256" key="2">
    <source>
        <dbReference type="ARBA" id="ARBA00023002"/>
    </source>
</evidence>
<keyword evidence="9" id="KW-1185">Reference proteome</keyword>
<evidence type="ECO:0000256" key="5">
    <source>
        <dbReference type="SAM" id="MobiDB-lite"/>
    </source>
</evidence>
<dbReference type="PRINTS" id="PR00419">
    <property type="entry name" value="ADXRDTASE"/>
</dbReference>
<evidence type="ECO:0000256" key="3">
    <source>
        <dbReference type="ARBA" id="ARBA00023164"/>
    </source>
</evidence>
<dbReference type="eggNOG" id="KOG0399">
    <property type="taxonomic scope" value="Eukaryota"/>
</dbReference>
<accession>F0Y2S2</accession>